<reference evidence="2 3" key="1">
    <citation type="submission" date="2023-08" db="EMBL/GenBank/DDBJ databases">
        <title>A Necator americanus chromosomal reference genome.</title>
        <authorList>
            <person name="Ilik V."/>
            <person name="Petrzelkova K.J."/>
            <person name="Pardy F."/>
            <person name="Fuh T."/>
            <person name="Niatou-Singa F.S."/>
            <person name="Gouil Q."/>
            <person name="Baker L."/>
            <person name="Ritchie M.E."/>
            <person name="Jex A.R."/>
            <person name="Gazzola D."/>
            <person name="Li H."/>
            <person name="Toshio Fujiwara R."/>
            <person name="Zhan B."/>
            <person name="Aroian R.V."/>
            <person name="Pafco B."/>
            <person name="Schwarz E.M."/>
        </authorList>
    </citation>
    <scope>NUCLEOTIDE SEQUENCE [LARGE SCALE GENOMIC DNA]</scope>
    <source>
        <strain evidence="2 3">Aroian</strain>
        <tissue evidence="2">Whole animal</tissue>
    </source>
</reference>
<evidence type="ECO:0000313" key="3">
    <source>
        <dbReference type="Proteomes" id="UP001303046"/>
    </source>
</evidence>
<evidence type="ECO:0000256" key="1">
    <source>
        <dbReference type="SAM" id="Phobius"/>
    </source>
</evidence>
<keyword evidence="3" id="KW-1185">Reference proteome</keyword>
<gene>
    <name evidence="2" type="primary">Necator_chrIV.g13524</name>
    <name evidence="2" type="ORF">RB195_000233</name>
</gene>
<feature type="transmembrane region" description="Helical" evidence="1">
    <location>
        <begin position="94"/>
        <end position="115"/>
    </location>
</feature>
<feature type="transmembrane region" description="Helical" evidence="1">
    <location>
        <begin position="34"/>
        <end position="54"/>
    </location>
</feature>
<evidence type="ECO:0000313" key="2">
    <source>
        <dbReference type="EMBL" id="KAK6746863.1"/>
    </source>
</evidence>
<dbReference type="EMBL" id="JAVFWL010000004">
    <property type="protein sequence ID" value="KAK6746863.1"/>
    <property type="molecule type" value="Genomic_DNA"/>
</dbReference>
<comment type="caution">
    <text evidence="2">The sequence shown here is derived from an EMBL/GenBank/DDBJ whole genome shotgun (WGS) entry which is preliminary data.</text>
</comment>
<proteinExistence type="predicted"/>
<dbReference type="Proteomes" id="UP001303046">
    <property type="component" value="Unassembled WGS sequence"/>
</dbReference>
<keyword evidence="1" id="KW-1133">Transmembrane helix</keyword>
<accession>A0ABR1D8N5</accession>
<protein>
    <submittedName>
        <fullName evidence="2">Uncharacterized protein</fullName>
    </submittedName>
</protein>
<sequence length="157" mass="18244">MRHPQTRIRGRAVGHVSWKEKWEVFKHNRRKPGYCELIIYGIVLNIAGAGLLLLKAHFDKSIIEATIQEKFEEYGLKSNKTKEEEEPIFEPNSFLIVLVTILGRMANVVGTMKMYKGLGKFFSERKRKKFRKATERVQNGDTEAEITELFADCCQFF</sequence>
<name>A0ABR1D8N5_NECAM</name>
<organism evidence="2 3">
    <name type="scientific">Necator americanus</name>
    <name type="common">Human hookworm</name>
    <dbReference type="NCBI Taxonomy" id="51031"/>
    <lineage>
        <taxon>Eukaryota</taxon>
        <taxon>Metazoa</taxon>
        <taxon>Ecdysozoa</taxon>
        <taxon>Nematoda</taxon>
        <taxon>Chromadorea</taxon>
        <taxon>Rhabditida</taxon>
        <taxon>Rhabditina</taxon>
        <taxon>Rhabditomorpha</taxon>
        <taxon>Strongyloidea</taxon>
        <taxon>Ancylostomatidae</taxon>
        <taxon>Bunostominae</taxon>
        <taxon>Necator</taxon>
    </lineage>
</organism>
<keyword evidence="1" id="KW-0472">Membrane</keyword>
<keyword evidence="1" id="KW-0812">Transmembrane</keyword>